<evidence type="ECO:0000313" key="6">
    <source>
        <dbReference type="EMBL" id="RXF69201.1"/>
    </source>
</evidence>
<sequence>MIEYENLRLLNAPFFKEYKESFSEALESGWFILGEKVRRFEEEFATYCNIGYCAGLASGLDALVLALRSFDFPPGGEVIVPSNTYIATILAVYHCGLIPILVEPDIQSYNIDPLKIEERISPKTCAILVVHLYGKSCDMDPIMELAGKYGLRVVEDCAQSHGAEYKGKKTGTFGDFGAFSFYPTKNLGALGDGGALTCSNSALIEKVKTLRNYGSKEKYVNELVGYNSRLDEIQAAFLSIKLRSLDAINKHKRALASLYQQNLKDDFIKPLIQPDHYDVYHIYAVRHPQRTKLREYLLKHGVKTEVHYPVPPHQQKALQDRLKGSYPISEEIHRTTLSLPVSYFHTEDQIYTVIKLLNSF</sequence>
<feature type="active site" description="Proton acceptor" evidence="3">
    <location>
        <position position="185"/>
    </location>
</feature>
<dbReference type="GO" id="GO:0030170">
    <property type="term" value="F:pyridoxal phosphate binding"/>
    <property type="evidence" value="ECO:0007669"/>
    <property type="project" value="TreeGrafter"/>
</dbReference>
<evidence type="ECO:0000256" key="4">
    <source>
        <dbReference type="PIRSR" id="PIRSR000390-2"/>
    </source>
</evidence>
<dbReference type="AlphaFoldDB" id="A0A4Q0M7W7"/>
<evidence type="ECO:0000256" key="1">
    <source>
        <dbReference type="ARBA" id="ARBA00022898"/>
    </source>
</evidence>
<dbReference type="Gene3D" id="3.90.1150.10">
    <property type="entry name" value="Aspartate Aminotransferase, domain 1"/>
    <property type="match status" value="1"/>
</dbReference>
<dbReference type="InterPro" id="IPR015421">
    <property type="entry name" value="PyrdxlP-dep_Trfase_major"/>
</dbReference>
<dbReference type="PIRSF" id="PIRSF000390">
    <property type="entry name" value="PLP_StrS"/>
    <property type="match status" value="1"/>
</dbReference>
<evidence type="ECO:0000256" key="5">
    <source>
        <dbReference type="RuleBase" id="RU004508"/>
    </source>
</evidence>
<keyword evidence="6" id="KW-0808">Transferase</keyword>
<reference evidence="6 7" key="1">
    <citation type="submission" date="2018-12" db="EMBL/GenBank/DDBJ databases">
        <title>The Draft Genome Sequence of the Soil Bacterium Pedobacter tournemirensis R1.</title>
        <authorList>
            <person name="He J."/>
        </authorList>
    </citation>
    <scope>NUCLEOTIDE SEQUENCE [LARGE SCALE GENOMIC DNA]</scope>
    <source>
        <strain evidence="6 7">R1</strain>
    </source>
</reference>
<dbReference type="PANTHER" id="PTHR30244:SF36">
    <property type="entry name" value="3-OXO-GLUCOSE-6-PHOSPHATE:GLUTAMATE AMINOTRANSFERASE"/>
    <property type="match status" value="1"/>
</dbReference>
<dbReference type="GO" id="GO:0008483">
    <property type="term" value="F:transaminase activity"/>
    <property type="evidence" value="ECO:0007669"/>
    <property type="project" value="UniProtKB-KW"/>
</dbReference>
<gene>
    <name evidence="6" type="ORF">EKH83_13090</name>
</gene>
<dbReference type="InterPro" id="IPR015422">
    <property type="entry name" value="PyrdxlP-dep_Trfase_small"/>
</dbReference>
<dbReference type="SUPFAM" id="SSF53383">
    <property type="entry name" value="PLP-dependent transferases"/>
    <property type="match status" value="1"/>
</dbReference>
<feature type="modified residue" description="N6-(pyridoxal phosphate)lysine" evidence="4">
    <location>
        <position position="185"/>
    </location>
</feature>
<dbReference type="CDD" id="cd00616">
    <property type="entry name" value="AHBA_syn"/>
    <property type="match status" value="1"/>
</dbReference>
<evidence type="ECO:0000256" key="2">
    <source>
        <dbReference type="ARBA" id="ARBA00037999"/>
    </source>
</evidence>
<dbReference type="InterPro" id="IPR000653">
    <property type="entry name" value="DegT/StrS_aminotransferase"/>
</dbReference>
<comment type="similarity">
    <text evidence="2 5">Belongs to the DegT/DnrJ/EryC1 family.</text>
</comment>
<keyword evidence="1 4" id="KW-0663">Pyridoxal phosphate</keyword>
<organism evidence="6 7">
    <name type="scientific">Arcticibacter tournemirensis</name>
    <dbReference type="NCBI Taxonomy" id="699437"/>
    <lineage>
        <taxon>Bacteria</taxon>
        <taxon>Pseudomonadati</taxon>
        <taxon>Bacteroidota</taxon>
        <taxon>Sphingobacteriia</taxon>
        <taxon>Sphingobacteriales</taxon>
        <taxon>Sphingobacteriaceae</taxon>
        <taxon>Arcticibacter</taxon>
    </lineage>
</organism>
<evidence type="ECO:0000256" key="3">
    <source>
        <dbReference type="PIRSR" id="PIRSR000390-1"/>
    </source>
</evidence>
<dbReference type="PANTHER" id="PTHR30244">
    <property type="entry name" value="TRANSAMINASE"/>
    <property type="match status" value="1"/>
</dbReference>
<dbReference type="EMBL" id="RXOC01000008">
    <property type="protein sequence ID" value="RXF69201.1"/>
    <property type="molecule type" value="Genomic_DNA"/>
</dbReference>
<keyword evidence="6" id="KW-0032">Aminotransferase</keyword>
<proteinExistence type="inferred from homology"/>
<protein>
    <submittedName>
        <fullName evidence="6">DegT/DnrJ/EryC1/StrS family aminotransferase</fullName>
    </submittedName>
</protein>
<dbReference type="Gene3D" id="3.40.640.10">
    <property type="entry name" value="Type I PLP-dependent aspartate aminotransferase-like (Major domain)"/>
    <property type="match status" value="1"/>
</dbReference>
<dbReference type="GO" id="GO:0000271">
    <property type="term" value="P:polysaccharide biosynthetic process"/>
    <property type="evidence" value="ECO:0007669"/>
    <property type="project" value="TreeGrafter"/>
</dbReference>
<evidence type="ECO:0000313" key="7">
    <source>
        <dbReference type="Proteomes" id="UP000290848"/>
    </source>
</evidence>
<dbReference type="Pfam" id="PF01041">
    <property type="entry name" value="DegT_DnrJ_EryC1"/>
    <property type="match status" value="1"/>
</dbReference>
<dbReference type="Proteomes" id="UP000290848">
    <property type="component" value="Unassembled WGS sequence"/>
</dbReference>
<comment type="caution">
    <text evidence="6">The sequence shown here is derived from an EMBL/GenBank/DDBJ whole genome shotgun (WGS) entry which is preliminary data.</text>
</comment>
<dbReference type="InterPro" id="IPR015424">
    <property type="entry name" value="PyrdxlP-dep_Trfase"/>
</dbReference>
<name>A0A4Q0M7W7_9SPHI</name>
<accession>A0A4Q0M7W7</accession>